<evidence type="ECO:0000313" key="1">
    <source>
        <dbReference type="EMBL" id="KAH3717182.1"/>
    </source>
</evidence>
<reference evidence="1" key="2">
    <citation type="submission" date="2020-11" db="EMBL/GenBank/DDBJ databases">
        <authorList>
            <person name="McCartney M.A."/>
            <person name="Auch B."/>
            <person name="Kono T."/>
            <person name="Mallez S."/>
            <person name="Becker A."/>
            <person name="Gohl D.M."/>
            <person name="Silverstein K.A.T."/>
            <person name="Koren S."/>
            <person name="Bechman K.B."/>
            <person name="Herman A."/>
            <person name="Abrahante J.E."/>
            <person name="Garbe J."/>
        </authorList>
    </citation>
    <scope>NUCLEOTIDE SEQUENCE</scope>
    <source>
        <strain evidence="1">Duluth1</strain>
        <tissue evidence="1">Whole animal</tissue>
    </source>
</reference>
<dbReference type="EMBL" id="JAIWYP010000013">
    <property type="protein sequence ID" value="KAH3717182.1"/>
    <property type="molecule type" value="Genomic_DNA"/>
</dbReference>
<reference evidence="1" key="1">
    <citation type="journal article" date="2019" name="bioRxiv">
        <title>The Genome of the Zebra Mussel, Dreissena polymorpha: A Resource for Invasive Species Research.</title>
        <authorList>
            <person name="McCartney M.A."/>
            <person name="Auch B."/>
            <person name="Kono T."/>
            <person name="Mallez S."/>
            <person name="Zhang Y."/>
            <person name="Obille A."/>
            <person name="Becker A."/>
            <person name="Abrahante J.E."/>
            <person name="Garbe J."/>
            <person name="Badalamenti J.P."/>
            <person name="Herman A."/>
            <person name="Mangelson H."/>
            <person name="Liachko I."/>
            <person name="Sullivan S."/>
            <person name="Sone E.D."/>
            <person name="Koren S."/>
            <person name="Silverstein K.A.T."/>
            <person name="Beckman K.B."/>
            <person name="Gohl D.M."/>
        </authorList>
    </citation>
    <scope>NUCLEOTIDE SEQUENCE</scope>
    <source>
        <strain evidence="1">Duluth1</strain>
        <tissue evidence="1">Whole animal</tissue>
    </source>
</reference>
<evidence type="ECO:0000313" key="2">
    <source>
        <dbReference type="Proteomes" id="UP000828390"/>
    </source>
</evidence>
<dbReference type="AlphaFoldDB" id="A0A9D4HFI8"/>
<accession>A0A9D4HFI8</accession>
<keyword evidence="2" id="KW-1185">Reference proteome</keyword>
<sequence length="51" mass="5566">MAGVTGFCERWLLFGRDLRLREPPDVQAVASEVCGFSTNDTGTIDASYISL</sequence>
<organism evidence="1 2">
    <name type="scientific">Dreissena polymorpha</name>
    <name type="common">Zebra mussel</name>
    <name type="synonym">Mytilus polymorpha</name>
    <dbReference type="NCBI Taxonomy" id="45954"/>
    <lineage>
        <taxon>Eukaryota</taxon>
        <taxon>Metazoa</taxon>
        <taxon>Spiralia</taxon>
        <taxon>Lophotrochozoa</taxon>
        <taxon>Mollusca</taxon>
        <taxon>Bivalvia</taxon>
        <taxon>Autobranchia</taxon>
        <taxon>Heteroconchia</taxon>
        <taxon>Euheterodonta</taxon>
        <taxon>Imparidentia</taxon>
        <taxon>Neoheterodontei</taxon>
        <taxon>Myida</taxon>
        <taxon>Dreissenoidea</taxon>
        <taxon>Dreissenidae</taxon>
        <taxon>Dreissena</taxon>
    </lineage>
</organism>
<comment type="caution">
    <text evidence="1">The sequence shown here is derived from an EMBL/GenBank/DDBJ whole genome shotgun (WGS) entry which is preliminary data.</text>
</comment>
<protein>
    <submittedName>
        <fullName evidence="1">Uncharacterized protein</fullName>
    </submittedName>
</protein>
<gene>
    <name evidence="1" type="ORF">DPMN_059962</name>
</gene>
<name>A0A9D4HFI8_DREPO</name>
<dbReference type="Proteomes" id="UP000828390">
    <property type="component" value="Unassembled WGS sequence"/>
</dbReference>
<proteinExistence type="predicted"/>